<comment type="caution">
    <text evidence="2">The sequence shown here is derived from an EMBL/GenBank/DDBJ whole genome shotgun (WGS) entry which is preliminary data.</text>
</comment>
<dbReference type="AlphaFoldDB" id="A0A7J7CBP2"/>
<reference evidence="2 3" key="1">
    <citation type="journal article" date="2020" name="Nat. Commun.">
        <title>Genome of Tripterygium wilfordii and identification of cytochrome P450 involved in triptolide biosynthesis.</title>
        <authorList>
            <person name="Tu L."/>
            <person name="Su P."/>
            <person name="Zhang Z."/>
            <person name="Gao L."/>
            <person name="Wang J."/>
            <person name="Hu T."/>
            <person name="Zhou J."/>
            <person name="Zhang Y."/>
            <person name="Zhao Y."/>
            <person name="Liu Y."/>
            <person name="Song Y."/>
            <person name="Tong Y."/>
            <person name="Lu Y."/>
            <person name="Yang J."/>
            <person name="Xu C."/>
            <person name="Jia M."/>
            <person name="Peters R.J."/>
            <person name="Huang L."/>
            <person name="Gao W."/>
        </authorList>
    </citation>
    <scope>NUCLEOTIDE SEQUENCE [LARGE SCALE GENOMIC DNA]</scope>
    <source>
        <strain evidence="3">cv. XIE 37</strain>
        <tissue evidence="2">Leaf</tissue>
    </source>
</reference>
<feature type="region of interest" description="Disordered" evidence="1">
    <location>
        <begin position="57"/>
        <end position="87"/>
    </location>
</feature>
<evidence type="ECO:0000256" key="1">
    <source>
        <dbReference type="SAM" id="MobiDB-lite"/>
    </source>
</evidence>
<gene>
    <name evidence="2" type="ORF">HS088_TW18G00022</name>
</gene>
<proteinExistence type="predicted"/>
<dbReference type="EMBL" id="JAAARO010000018">
    <property type="protein sequence ID" value="KAF5731345.1"/>
    <property type="molecule type" value="Genomic_DNA"/>
</dbReference>
<evidence type="ECO:0000313" key="2">
    <source>
        <dbReference type="EMBL" id="KAF5731345.1"/>
    </source>
</evidence>
<evidence type="ECO:0000313" key="3">
    <source>
        <dbReference type="Proteomes" id="UP000593562"/>
    </source>
</evidence>
<feature type="compositionally biased region" description="Polar residues" evidence="1">
    <location>
        <begin position="68"/>
        <end position="78"/>
    </location>
</feature>
<organism evidence="2 3">
    <name type="scientific">Tripterygium wilfordii</name>
    <name type="common">Thunder God vine</name>
    <dbReference type="NCBI Taxonomy" id="458696"/>
    <lineage>
        <taxon>Eukaryota</taxon>
        <taxon>Viridiplantae</taxon>
        <taxon>Streptophyta</taxon>
        <taxon>Embryophyta</taxon>
        <taxon>Tracheophyta</taxon>
        <taxon>Spermatophyta</taxon>
        <taxon>Magnoliopsida</taxon>
        <taxon>eudicotyledons</taxon>
        <taxon>Gunneridae</taxon>
        <taxon>Pentapetalae</taxon>
        <taxon>rosids</taxon>
        <taxon>fabids</taxon>
        <taxon>Celastrales</taxon>
        <taxon>Celastraceae</taxon>
        <taxon>Tripterygium</taxon>
    </lineage>
</organism>
<name>A0A7J7CBP2_TRIWF</name>
<accession>A0A7J7CBP2</accession>
<protein>
    <submittedName>
        <fullName evidence="2">Uncharacterized protein</fullName>
    </submittedName>
</protein>
<keyword evidence="3" id="KW-1185">Reference proteome</keyword>
<dbReference type="InParanoid" id="A0A7J7CBP2"/>
<feature type="region of interest" description="Disordered" evidence="1">
    <location>
        <begin position="33"/>
        <end position="52"/>
    </location>
</feature>
<sequence length="131" mass="14504">MYRSAVKGHNNGIVDMKSSRVKKASFKHLGRVFPSHRPVEDGTREWSPLKGKHEYHGKAGVLNDQEDTSSSSCFGNGRSQEEDDKAELSLSFTTCSPTMTSAQGTDLSISINHHQYSTSSQTHHINLELTI</sequence>
<dbReference type="Proteomes" id="UP000593562">
    <property type="component" value="Unassembled WGS sequence"/>
</dbReference>